<dbReference type="AlphaFoldDB" id="A0A835Y6R2"/>
<organism evidence="2 3">
    <name type="scientific">Edaphochlamys debaryana</name>
    <dbReference type="NCBI Taxonomy" id="47281"/>
    <lineage>
        <taxon>Eukaryota</taxon>
        <taxon>Viridiplantae</taxon>
        <taxon>Chlorophyta</taxon>
        <taxon>core chlorophytes</taxon>
        <taxon>Chlorophyceae</taxon>
        <taxon>CS clade</taxon>
        <taxon>Chlamydomonadales</taxon>
        <taxon>Chlamydomonadales incertae sedis</taxon>
        <taxon>Edaphochlamys</taxon>
    </lineage>
</organism>
<keyword evidence="3" id="KW-1185">Reference proteome</keyword>
<dbReference type="EMBL" id="JAEHOE010000020">
    <property type="protein sequence ID" value="KAG2496102.1"/>
    <property type="molecule type" value="Genomic_DNA"/>
</dbReference>
<protein>
    <submittedName>
        <fullName evidence="2">Uncharacterized protein</fullName>
    </submittedName>
</protein>
<evidence type="ECO:0000313" key="2">
    <source>
        <dbReference type="EMBL" id="KAG2496102.1"/>
    </source>
</evidence>
<feature type="region of interest" description="Disordered" evidence="1">
    <location>
        <begin position="425"/>
        <end position="471"/>
    </location>
</feature>
<gene>
    <name evidence="2" type="ORF">HYH03_005705</name>
</gene>
<reference evidence="2" key="1">
    <citation type="journal article" date="2020" name="bioRxiv">
        <title>Comparative genomics of Chlamydomonas.</title>
        <authorList>
            <person name="Craig R.J."/>
            <person name="Hasan A.R."/>
            <person name="Ness R.W."/>
            <person name="Keightley P.D."/>
        </authorList>
    </citation>
    <scope>NUCLEOTIDE SEQUENCE</scope>
    <source>
        <strain evidence="2">CCAP 11/70</strain>
    </source>
</reference>
<accession>A0A835Y6R2</accession>
<evidence type="ECO:0000313" key="3">
    <source>
        <dbReference type="Proteomes" id="UP000612055"/>
    </source>
</evidence>
<dbReference type="Proteomes" id="UP000612055">
    <property type="component" value="Unassembled WGS sequence"/>
</dbReference>
<feature type="region of interest" description="Disordered" evidence="1">
    <location>
        <begin position="269"/>
        <end position="289"/>
    </location>
</feature>
<comment type="caution">
    <text evidence="2">The sequence shown here is derived from an EMBL/GenBank/DDBJ whole genome shotgun (WGS) entry which is preliminary data.</text>
</comment>
<evidence type="ECO:0000256" key="1">
    <source>
        <dbReference type="SAM" id="MobiDB-lite"/>
    </source>
</evidence>
<sequence length="529" mass="55436">MGDFVCEWIASAFPGDWSAPHGDLPALRNSIATWLAASPDPSLGAYTAYMYRAEWSYQQLQQRAGSGPAPGFWPHLRPFLLAPESAGVFVLDSDPQGYEFVRLELRALRLAAEAAAAASPYAHQQLAPGVVPPRPPPGPLAASLTCISTTLRQDHPELWLHPAYARPKLKPFLLAGESRGVFSVESDAAGHEWARLDLDALHRAATAPAAVEATSGPAAASTSCSFASASPAASTRPSSPASSCSSSFHEASGLLPAGLQGACPARRPPAAAAVAPQRRPPAAASGTAEAAAAAPAARFKAHARRSALSNALHGRFPPPAGRARADTPERRRARLCAMIKRAVSRILVLFAARHQVNLAEVGKWLPSFTWGARPPVSLRALCEEEPDVFRVTEQLLPSGGTCCLVRLVCPALLALAAELAPARPNGGPPPGASPHGAPALPAPPPAGPSDAVKSLVSSRFPSPGSGPALEAERIRRGAKRYVAQGLARPGTLMVRLVWDELIQLAEAEAEERVRAADADKALEACWGYA</sequence>
<name>A0A835Y6R2_9CHLO</name>
<proteinExistence type="predicted"/>